<dbReference type="InterPro" id="IPR008833">
    <property type="entry name" value="Surf2"/>
</dbReference>
<keyword evidence="3" id="KW-1185">Reference proteome</keyword>
<dbReference type="STRING" id="6412.T1EKX2"/>
<evidence type="ECO:0000313" key="2">
    <source>
        <dbReference type="EnsemblMetazoa" id="HelroP152821"/>
    </source>
</evidence>
<protein>
    <submittedName>
        <fullName evidence="1 2">Uncharacterized protein</fullName>
    </submittedName>
</protein>
<dbReference type="CTD" id="20197222"/>
<dbReference type="Pfam" id="PF05477">
    <property type="entry name" value="SURF2"/>
    <property type="match status" value="1"/>
</dbReference>
<evidence type="ECO:0000313" key="3">
    <source>
        <dbReference type="Proteomes" id="UP000015101"/>
    </source>
</evidence>
<accession>T1EKX2</accession>
<reference evidence="1 3" key="2">
    <citation type="journal article" date="2013" name="Nature">
        <title>Insights into bilaterian evolution from three spiralian genomes.</title>
        <authorList>
            <person name="Simakov O."/>
            <person name="Marletaz F."/>
            <person name="Cho S.J."/>
            <person name="Edsinger-Gonzales E."/>
            <person name="Havlak P."/>
            <person name="Hellsten U."/>
            <person name="Kuo D.H."/>
            <person name="Larsson T."/>
            <person name="Lv J."/>
            <person name="Arendt D."/>
            <person name="Savage R."/>
            <person name="Osoegawa K."/>
            <person name="de Jong P."/>
            <person name="Grimwood J."/>
            <person name="Chapman J.A."/>
            <person name="Shapiro H."/>
            <person name="Aerts A."/>
            <person name="Otillar R.P."/>
            <person name="Terry A.Y."/>
            <person name="Boore J.L."/>
            <person name="Grigoriev I.V."/>
            <person name="Lindberg D.R."/>
            <person name="Seaver E.C."/>
            <person name="Weisblat D.A."/>
            <person name="Putnam N.H."/>
            <person name="Rokhsar D.S."/>
        </authorList>
    </citation>
    <scope>NUCLEOTIDE SEQUENCE</scope>
</reference>
<dbReference type="OMA" id="CRHINNT"/>
<dbReference type="HOGENOM" id="CLU_2298667_0_0_1"/>
<reference evidence="3" key="1">
    <citation type="submission" date="2012-12" db="EMBL/GenBank/DDBJ databases">
        <authorList>
            <person name="Hellsten U."/>
            <person name="Grimwood J."/>
            <person name="Chapman J.A."/>
            <person name="Shapiro H."/>
            <person name="Aerts A."/>
            <person name="Otillar R.P."/>
            <person name="Terry A.Y."/>
            <person name="Boore J.L."/>
            <person name="Simakov O."/>
            <person name="Marletaz F."/>
            <person name="Cho S.-J."/>
            <person name="Edsinger-Gonzales E."/>
            <person name="Havlak P."/>
            <person name="Kuo D.-H."/>
            <person name="Larsson T."/>
            <person name="Lv J."/>
            <person name="Arendt D."/>
            <person name="Savage R."/>
            <person name="Osoegawa K."/>
            <person name="de Jong P."/>
            <person name="Lindberg D.R."/>
            <person name="Seaver E.C."/>
            <person name="Weisblat D.A."/>
            <person name="Putnam N.H."/>
            <person name="Grigoriev I.V."/>
            <person name="Rokhsar D.S."/>
        </authorList>
    </citation>
    <scope>NUCLEOTIDE SEQUENCE</scope>
</reference>
<dbReference type="OrthoDB" id="127285at2759"/>
<dbReference type="EMBL" id="AMQM01003591">
    <property type="status" value="NOT_ANNOTATED_CDS"/>
    <property type="molecule type" value="Genomic_DNA"/>
</dbReference>
<dbReference type="EnsemblMetazoa" id="HelroT152821">
    <property type="protein sequence ID" value="HelroP152821"/>
    <property type="gene ID" value="HelroG152821"/>
</dbReference>
<dbReference type="PANTHER" id="PTHR34348:SF1">
    <property type="entry name" value="SURFEIT LOCUS PROTEIN 2"/>
    <property type="match status" value="1"/>
</dbReference>
<sequence>QIRCKLSGHEIPCRLDAIEQYVSGKKYQKLSKESLMDLSQYKDHIIPSTKPNQEHLLFCKLTCRHINNTVDGIQNHIKGKKFQRAFRRWTECQANGVKFIP</sequence>
<gene>
    <name evidence="2" type="primary">20197222</name>
    <name evidence="1" type="ORF">HELRODRAFT_152821</name>
</gene>
<dbReference type="KEGG" id="hro:HELRODRAFT_152821"/>
<dbReference type="AlphaFoldDB" id="T1EKX2"/>
<dbReference type="EMBL" id="KB096222">
    <property type="protein sequence ID" value="ESO07239.1"/>
    <property type="molecule type" value="Genomic_DNA"/>
</dbReference>
<dbReference type="eggNOG" id="ENOG502RYGJ">
    <property type="taxonomic scope" value="Eukaryota"/>
</dbReference>
<evidence type="ECO:0000313" key="1">
    <source>
        <dbReference type="EMBL" id="ESO07239.1"/>
    </source>
</evidence>
<proteinExistence type="predicted"/>
<reference evidence="2" key="3">
    <citation type="submission" date="2015-06" db="UniProtKB">
        <authorList>
            <consortium name="EnsemblMetazoa"/>
        </authorList>
    </citation>
    <scope>IDENTIFICATION</scope>
</reference>
<dbReference type="PANTHER" id="PTHR34348">
    <property type="entry name" value="SURFEIT LOCUS PROTEIN 2"/>
    <property type="match status" value="1"/>
</dbReference>
<dbReference type="GeneID" id="20197222"/>
<organism evidence="2 3">
    <name type="scientific">Helobdella robusta</name>
    <name type="common">Californian leech</name>
    <dbReference type="NCBI Taxonomy" id="6412"/>
    <lineage>
        <taxon>Eukaryota</taxon>
        <taxon>Metazoa</taxon>
        <taxon>Spiralia</taxon>
        <taxon>Lophotrochozoa</taxon>
        <taxon>Annelida</taxon>
        <taxon>Clitellata</taxon>
        <taxon>Hirudinea</taxon>
        <taxon>Rhynchobdellida</taxon>
        <taxon>Glossiphoniidae</taxon>
        <taxon>Helobdella</taxon>
    </lineage>
</organism>
<dbReference type="RefSeq" id="XP_009014617.1">
    <property type="nucleotide sequence ID" value="XM_009016369.1"/>
</dbReference>
<name>T1EKX2_HELRO</name>
<dbReference type="Proteomes" id="UP000015101">
    <property type="component" value="Unassembled WGS sequence"/>
</dbReference>
<dbReference type="InParanoid" id="T1EKX2"/>